<organism evidence="2 3">
    <name type="scientific">Gymnopus androsaceus JB14</name>
    <dbReference type="NCBI Taxonomy" id="1447944"/>
    <lineage>
        <taxon>Eukaryota</taxon>
        <taxon>Fungi</taxon>
        <taxon>Dikarya</taxon>
        <taxon>Basidiomycota</taxon>
        <taxon>Agaricomycotina</taxon>
        <taxon>Agaricomycetes</taxon>
        <taxon>Agaricomycetidae</taxon>
        <taxon>Agaricales</taxon>
        <taxon>Marasmiineae</taxon>
        <taxon>Omphalotaceae</taxon>
        <taxon>Gymnopus</taxon>
    </lineage>
</organism>
<protein>
    <submittedName>
        <fullName evidence="2">Uncharacterized protein</fullName>
    </submittedName>
</protein>
<sequence length="238" mass="26974">MGKGDREGQGTHGKKNKKKAPSLSDSNPAMLSLSSLPSLPPFASVQYFVYKPELDPFHTPDVRPSVYFAELPAVDLDAAKTIKGFFGQDWTFVMMITAQDLGAVPFRMQTRFKMVGSSTRMSEVLDCRYGGLCLVEEENADAFMDSWEFCQKYAQRAQKERAQHMRDTWEKHGLLPYLDIAVDLTDCDNHLFPTLTDLRSNHVYEWTNSVGDLPNFVKTKMDQLEAKRPGSAQQWVCC</sequence>
<reference evidence="2" key="1">
    <citation type="journal article" date="2019" name="Environ. Microbiol.">
        <title>Fungal ecological strategies reflected in gene transcription - a case study of two litter decomposers.</title>
        <authorList>
            <person name="Barbi F."/>
            <person name="Kohler A."/>
            <person name="Barry K."/>
            <person name="Baskaran P."/>
            <person name="Daum C."/>
            <person name="Fauchery L."/>
            <person name="Ihrmark K."/>
            <person name="Kuo A."/>
            <person name="LaButti K."/>
            <person name="Lipzen A."/>
            <person name="Morin E."/>
            <person name="Grigoriev I.V."/>
            <person name="Henrissat B."/>
            <person name="Lindahl B."/>
            <person name="Martin F."/>
        </authorList>
    </citation>
    <scope>NUCLEOTIDE SEQUENCE</scope>
    <source>
        <strain evidence="2">JB14</strain>
    </source>
</reference>
<proteinExistence type="predicted"/>
<dbReference type="EMBL" id="ML770283">
    <property type="protein sequence ID" value="KAE9383925.1"/>
    <property type="molecule type" value="Genomic_DNA"/>
</dbReference>
<feature type="region of interest" description="Disordered" evidence="1">
    <location>
        <begin position="1"/>
        <end position="28"/>
    </location>
</feature>
<dbReference type="AlphaFoldDB" id="A0A6A4GEZ2"/>
<dbReference type="Proteomes" id="UP000799118">
    <property type="component" value="Unassembled WGS sequence"/>
</dbReference>
<keyword evidence="3" id="KW-1185">Reference proteome</keyword>
<evidence type="ECO:0000256" key="1">
    <source>
        <dbReference type="SAM" id="MobiDB-lite"/>
    </source>
</evidence>
<name>A0A6A4GEZ2_9AGAR</name>
<accession>A0A6A4GEZ2</accession>
<evidence type="ECO:0000313" key="2">
    <source>
        <dbReference type="EMBL" id="KAE9383925.1"/>
    </source>
</evidence>
<gene>
    <name evidence="2" type="ORF">BT96DRAFT_1008632</name>
</gene>
<evidence type="ECO:0000313" key="3">
    <source>
        <dbReference type="Proteomes" id="UP000799118"/>
    </source>
</evidence>